<dbReference type="PIRSF" id="PIRSF009320">
    <property type="entry name" value="Nuc_binding_HP_1000"/>
    <property type="match status" value="1"/>
</dbReference>
<name>A0AAU7LYI1_9BURK</name>
<reference evidence="2" key="1">
    <citation type="submission" date="2024-05" db="EMBL/GenBank/DDBJ databases">
        <authorList>
            <person name="Bunk B."/>
            <person name="Swiderski J."/>
            <person name="Sproer C."/>
            <person name="Thiel V."/>
        </authorList>
    </citation>
    <scope>NUCLEOTIDE SEQUENCE</scope>
    <source>
        <strain evidence="2">DSM 17735</strain>
        <plasmid evidence="2">p1</plasmid>
    </source>
</reference>
<dbReference type="PANTHER" id="PTHR13696">
    <property type="entry name" value="P-LOOP CONTAINING NUCLEOSIDE TRIPHOSPHATE HYDROLASE"/>
    <property type="match status" value="1"/>
</dbReference>
<dbReference type="NCBIfam" id="NF041546">
    <property type="entry name" value="ParA_partition"/>
    <property type="match status" value="1"/>
</dbReference>
<dbReference type="AlphaFoldDB" id="A0AAU7LYI1"/>
<feature type="domain" description="CobQ/CobB/MinD/ParA nucleotide binding" evidence="1">
    <location>
        <begin position="6"/>
        <end position="187"/>
    </location>
</feature>
<keyword evidence="2" id="KW-0614">Plasmid</keyword>
<dbReference type="InterPro" id="IPR002586">
    <property type="entry name" value="CobQ/CobB/MinD/ParA_Nub-bd_dom"/>
</dbReference>
<evidence type="ECO:0000259" key="1">
    <source>
        <dbReference type="Pfam" id="PF01656"/>
    </source>
</evidence>
<evidence type="ECO:0000313" key="2">
    <source>
        <dbReference type="EMBL" id="XBP72700.1"/>
    </source>
</evidence>
<sequence length="229" mass="24277">MTAKLITVFNQKGGCGKTTIAMNLAGALGLRGYTTLVVDMDPQGTASRWASSAPDDKLFPSSVISLAPMGGKMHRELRNHLESFDAIFIDCPPAMNSATPTSAMLISDLALIPVVPSPADIWAAESAKKLAEASQLSNENLLARVVANMVQRSTSLAKELVELLQEDRDFPLMKSTLGSRAAFREAQILGSSVHAVPRAATAIQEVEAMADEVLGLLGLAKSKKTGSKK</sequence>
<protein>
    <submittedName>
        <fullName evidence="2">ParA family partition ATPase</fullName>
    </submittedName>
</protein>
<dbReference type="Gene3D" id="3.40.50.300">
    <property type="entry name" value="P-loop containing nucleotide triphosphate hydrolases"/>
    <property type="match status" value="1"/>
</dbReference>
<dbReference type="PANTHER" id="PTHR13696:SF99">
    <property type="entry name" value="COBYRINIC ACID AC-DIAMIDE SYNTHASE"/>
    <property type="match status" value="1"/>
</dbReference>
<organism evidence="2">
    <name type="scientific">Polaromonas hydrogenivorans</name>
    <dbReference type="NCBI Taxonomy" id="335476"/>
    <lineage>
        <taxon>Bacteria</taxon>
        <taxon>Pseudomonadati</taxon>
        <taxon>Pseudomonadota</taxon>
        <taxon>Betaproteobacteria</taxon>
        <taxon>Burkholderiales</taxon>
        <taxon>Comamonadaceae</taxon>
        <taxon>Polaromonas</taxon>
    </lineage>
</organism>
<geneLocation type="plasmid" evidence="2">
    <name>p1</name>
</geneLocation>
<accession>A0AAU7LYI1</accession>
<dbReference type="Pfam" id="PF01656">
    <property type="entry name" value="CbiA"/>
    <property type="match status" value="1"/>
</dbReference>
<dbReference type="InterPro" id="IPR050678">
    <property type="entry name" value="DNA_Partitioning_ATPase"/>
</dbReference>
<dbReference type="CDD" id="cd02042">
    <property type="entry name" value="ParAB_family"/>
    <property type="match status" value="1"/>
</dbReference>
<dbReference type="InterPro" id="IPR027417">
    <property type="entry name" value="P-loop_NTPase"/>
</dbReference>
<dbReference type="SUPFAM" id="SSF52540">
    <property type="entry name" value="P-loop containing nucleoside triphosphate hydrolases"/>
    <property type="match status" value="1"/>
</dbReference>
<proteinExistence type="predicted"/>
<dbReference type="EMBL" id="CP157676">
    <property type="protein sequence ID" value="XBP72700.1"/>
    <property type="molecule type" value="Genomic_DNA"/>
</dbReference>
<dbReference type="RefSeq" id="WP_349282442.1">
    <property type="nucleotide sequence ID" value="NZ_CBCSCU010000089.1"/>
</dbReference>
<dbReference type="InterPro" id="IPR048089">
    <property type="entry name" value="McdA"/>
</dbReference>
<gene>
    <name evidence="2" type="primary">parA</name>
    <name evidence="2" type="ORF">ABLV49_21375</name>
</gene>